<keyword evidence="3" id="KW-0171">Cobalt transport</keyword>
<dbReference type="InterPro" id="IPR011541">
    <property type="entry name" value="Ni/Co_transpt_high_affinity"/>
</dbReference>
<dbReference type="Pfam" id="PF06226">
    <property type="entry name" value="DUF1007"/>
    <property type="match status" value="1"/>
</dbReference>
<keyword evidence="6" id="KW-0533">Nickel</keyword>
<dbReference type="InterPro" id="IPR006311">
    <property type="entry name" value="TAT_signal"/>
</dbReference>
<dbReference type="AlphaFoldDB" id="A0A7X5F4N7"/>
<evidence type="ECO:0000256" key="10">
    <source>
        <dbReference type="ARBA" id="ARBA00023112"/>
    </source>
</evidence>
<evidence type="ECO:0000256" key="13">
    <source>
        <dbReference type="SAM" id="Phobius"/>
    </source>
</evidence>
<proteinExistence type="predicted"/>
<dbReference type="InterPro" id="IPR010412">
    <property type="entry name" value="DUF1007"/>
</dbReference>
<dbReference type="GO" id="GO:0006824">
    <property type="term" value="P:cobalt ion transport"/>
    <property type="evidence" value="ECO:0007669"/>
    <property type="project" value="UniProtKB-KW"/>
</dbReference>
<evidence type="ECO:0000256" key="9">
    <source>
        <dbReference type="ARBA" id="ARBA00023065"/>
    </source>
</evidence>
<comment type="subcellular location">
    <subcellularLocation>
        <location evidence="2">Cell membrane</location>
        <topology evidence="2">Multi-pass membrane protein</topology>
    </subcellularLocation>
</comment>
<evidence type="ECO:0000256" key="7">
    <source>
        <dbReference type="ARBA" id="ARBA00022692"/>
    </source>
</evidence>
<dbReference type="GO" id="GO:0010045">
    <property type="term" value="P:response to nickel cation"/>
    <property type="evidence" value="ECO:0007669"/>
    <property type="project" value="TreeGrafter"/>
</dbReference>
<evidence type="ECO:0000256" key="1">
    <source>
        <dbReference type="ARBA" id="ARBA00002510"/>
    </source>
</evidence>
<accession>A0A7X5F4N7</accession>
<dbReference type="GO" id="GO:0005886">
    <property type="term" value="C:plasma membrane"/>
    <property type="evidence" value="ECO:0007669"/>
    <property type="project" value="UniProtKB-SubCell"/>
</dbReference>
<keyword evidence="7 13" id="KW-0812">Transmembrane</keyword>
<evidence type="ECO:0000259" key="14">
    <source>
        <dbReference type="PROSITE" id="PS50222"/>
    </source>
</evidence>
<comment type="function">
    <text evidence="1">Efflux system for nickel and cobalt.</text>
</comment>
<feature type="transmembrane region" description="Helical" evidence="13">
    <location>
        <begin position="351"/>
        <end position="371"/>
    </location>
</feature>
<dbReference type="GO" id="GO:0046583">
    <property type="term" value="F:monoatomic cation efflux transmembrane transporter activity"/>
    <property type="evidence" value="ECO:0007669"/>
    <property type="project" value="TreeGrafter"/>
</dbReference>
<comment type="caution">
    <text evidence="15">The sequence shown here is derived from an EMBL/GenBank/DDBJ whole genome shotgun (WGS) entry which is preliminary data.</text>
</comment>
<keyword evidence="9" id="KW-0406">Ion transport</keyword>
<keyword evidence="5" id="KW-1003">Cell membrane</keyword>
<dbReference type="GO" id="GO:0032025">
    <property type="term" value="P:response to cobalt ion"/>
    <property type="evidence" value="ECO:0007669"/>
    <property type="project" value="TreeGrafter"/>
</dbReference>
<dbReference type="Pfam" id="PF03824">
    <property type="entry name" value="NicO"/>
    <property type="match status" value="2"/>
</dbReference>
<evidence type="ECO:0000256" key="5">
    <source>
        <dbReference type="ARBA" id="ARBA00022475"/>
    </source>
</evidence>
<evidence type="ECO:0000313" key="16">
    <source>
        <dbReference type="Proteomes" id="UP000586722"/>
    </source>
</evidence>
<dbReference type="InterPro" id="IPR051224">
    <property type="entry name" value="NiCoT_RcnA"/>
</dbReference>
<feature type="transmembrane region" description="Helical" evidence="13">
    <location>
        <begin position="531"/>
        <end position="558"/>
    </location>
</feature>
<dbReference type="PROSITE" id="PS51318">
    <property type="entry name" value="TAT"/>
    <property type="match status" value="1"/>
</dbReference>
<keyword evidence="10" id="KW-0921">Nickel transport</keyword>
<dbReference type="RefSeq" id="WP_161709275.1">
    <property type="nucleotide sequence ID" value="NZ_JAABLQ010000002.1"/>
</dbReference>
<dbReference type="PROSITE" id="PS50222">
    <property type="entry name" value="EF_HAND_2"/>
    <property type="match status" value="1"/>
</dbReference>
<evidence type="ECO:0000313" key="15">
    <source>
        <dbReference type="EMBL" id="NBN79678.1"/>
    </source>
</evidence>
<evidence type="ECO:0000256" key="8">
    <source>
        <dbReference type="ARBA" id="ARBA00022989"/>
    </source>
</evidence>
<keyword evidence="16" id="KW-1185">Reference proteome</keyword>
<dbReference type="Proteomes" id="UP000586722">
    <property type="component" value="Unassembled WGS sequence"/>
</dbReference>
<reference evidence="15 16" key="1">
    <citation type="submission" date="2020-01" db="EMBL/GenBank/DDBJ databases">
        <authorList>
            <person name="Peng S.Y."/>
            <person name="Li J."/>
            <person name="Wang M."/>
            <person name="Wang L."/>
            <person name="Wang C.Q."/>
            <person name="Wang J.R."/>
        </authorList>
    </citation>
    <scope>NUCLEOTIDE SEQUENCE [LARGE SCALE GENOMIC DNA]</scope>
    <source>
        <strain evidence="15 16">XCT-53</strain>
    </source>
</reference>
<sequence>MTQRSRRVALALAALWGLVVALAGLVVAGPALAHPHIFVEARSRLVVDETGKVTAVRQVFRFDDAYTAFAIQGFDADNDGRYSREELAELAKVNVESMEEFGFFTFGDNSRVELDFTLPQTYWLEVVDVPLADYWAMKPEDIEAIRQDSVRLGRPMPETAQLLELHFLLPLKEPTDLSAPVTLDVYDPTYYVDFRFSRVDGAIGIDGAPDTCRVERRDPPSLDAATAAALAAIGPDQRDLPPELEEAAAQLVNQMIVTCGEAASVAATPPFPDVTPLNRDRAAAAEEAANVDAGAPDVAAVGVEPVASPAPPAAGAGSLVSTFFGHVALLQTEFYQKLIAALRGFRTNPEAAWLLAGISFLYGVFHAVGPGHGKAIISSYVLASGDTLRKGVMLSFVSAFAQALTAILLVGGAAWIFNLTSLALQETARTFETLSFALVTGLGVWLVWVKAIRPYLPGRAAIPHGAPGHVHVAGDEAGCDACGHVHAPTPAMLAEPLTPARALSIILAIGLRPCSGALIVLVFALSQGMVLAGVASTLAMSLGTGITVALLAFIAVGAKGLAARLAGSEGVWPDRIHRGIEIAAAVTVFVVGATLLIANLGWA</sequence>
<dbReference type="PANTHER" id="PTHR40659">
    <property type="entry name" value="NICKEL/COBALT EFFLUX SYSTEM RCNA"/>
    <property type="match status" value="1"/>
</dbReference>
<feature type="transmembrane region" description="Helical" evidence="13">
    <location>
        <begin position="502"/>
        <end position="525"/>
    </location>
</feature>
<evidence type="ECO:0000256" key="4">
    <source>
        <dbReference type="ARBA" id="ARBA00022448"/>
    </source>
</evidence>
<evidence type="ECO:0000256" key="12">
    <source>
        <dbReference type="ARBA" id="ARBA00023285"/>
    </source>
</evidence>
<evidence type="ECO:0000256" key="6">
    <source>
        <dbReference type="ARBA" id="ARBA00022596"/>
    </source>
</evidence>
<dbReference type="GO" id="GO:0015099">
    <property type="term" value="F:nickel cation transmembrane transporter activity"/>
    <property type="evidence" value="ECO:0007669"/>
    <property type="project" value="InterPro"/>
</dbReference>
<keyword evidence="4" id="KW-0813">Transport</keyword>
<organism evidence="15 16">
    <name type="scientific">Pannonibacter tanglangensis</name>
    <dbReference type="NCBI Taxonomy" id="2750084"/>
    <lineage>
        <taxon>Bacteria</taxon>
        <taxon>Pseudomonadati</taxon>
        <taxon>Pseudomonadota</taxon>
        <taxon>Alphaproteobacteria</taxon>
        <taxon>Hyphomicrobiales</taxon>
        <taxon>Stappiaceae</taxon>
        <taxon>Pannonibacter</taxon>
    </lineage>
</organism>
<dbReference type="GO" id="GO:0005509">
    <property type="term" value="F:calcium ion binding"/>
    <property type="evidence" value="ECO:0007669"/>
    <property type="project" value="InterPro"/>
</dbReference>
<protein>
    <submittedName>
        <fullName evidence="15">DUF1007 family protein</fullName>
    </submittedName>
</protein>
<feature type="transmembrane region" description="Helical" evidence="13">
    <location>
        <begin position="579"/>
        <end position="602"/>
    </location>
</feature>
<dbReference type="EMBL" id="JAABLQ010000002">
    <property type="protein sequence ID" value="NBN79678.1"/>
    <property type="molecule type" value="Genomic_DNA"/>
</dbReference>
<feature type="transmembrane region" description="Helical" evidence="13">
    <location>
        <begin position="392"/>
        <end position="417"/>
    </location>
</feature>
<evidence type="ECO:0000256" key="2">
    <source>
        <dbReference type="ARBA" id="ARBA00004651"/>
    </source>
</evidence>
<evidence type="ECO:0000256" key="3">
    <source>
        <dbReference type="ARBA" id="ARBA00022426"/>
    </source>
</evidence>
<keyword evidence="12" id="KW-0170">Cobalt</keyword>
<keyword evidence="8 13" id="KW-1133">Transmembrane helix</keyword>
<gene>
    <name evidence="15" type="ORF">GWI72_15480</name>
</gene>
<evidence type="ECO:0000256" key="11">
    <source>
        <dbReference type="ARBA" id="ARBA00023136"/>
    </source>
</evidence>
<dbReference type="PANTHER" id="PTHR40659:SF1">
    <property type="entry name" value="NICKEL_COBALT EFFLUX SYSTEM RCNA"/>
    <property type="match status" value="1"/>
</dbReference>
<name>A0A7X5F4N7_9HYPH</name>
<keyword evidence="11 13" id="KW-0472">Membrane</keyword>
<feature type="domain" description="EF-hand" evidence="14">
    <location>
        <begin position="62"/>
        <end position="97"/>
    </location>
</feature>
<feature type="transmembrane region" description="Helical" evidence="13">
    <location>
        <begin position="429"/>
        <end position="449"/>
    </location>
</feature>
<dbReference type="InterPro" id="IPR002048">
    <property type="entry name" value="EF_hand_dom"/>
</dbReference>